<name>T2GEN9_MEGG1</name>
<dbReference type="RefSeq" id="WP_021761833.1">
    <property type="nucleotide sequence ID" value="NZ_AUBO01000028.1"/>
</dbReference>
<feature type="transmembrane region" description="Helical" evidence="1">
    <location>
        <begin position="33"/>
        <end position="55"/>
    </location>
</feature>
<dbReference type="HOGENOM" id="CLU_1719390_0_0_7"/>
<keyword evidence="1" id="KW-0472">Membrane</keyword>
<keyword evidence="3" id="KW-1185">Reference proteome</keyword>
<dbReference type="PATRIC" id="fig|1121448.10.peg.2999"/>
<reference evidence="3" key="2">
    <citation type="submission" date="2013-07" db="EMBL/GenBank/DDBJ databases">
        <authorList>
            <person name="Morais-Silva F.O."/>
            <person name="Rezende A.M."/>
            <person name="Pimentel C."/>
            <person name="Resende D.M."/>
            <person name="Santos C.I."/>
            <person name="Clemente C."/>
            <person name="de Oliveira L.M."/>
            <person name="da Silva S.M."/>
            <person name="Costa D.A."/>
            <person name="Varela-Raposo A."/>
            <person name="Horacio E.C.A."/>
            <person name="Matos M."/>
            <person name="Flores O."/>
            <person name="Ruiz J.C."/>
            <person name="Rodrigues-Pousada C."/>
        </authorList>
    </citation>
    <scope>NUCLEOTIDE SEQUENCE [LARGE SCALE GENOMIC DNA]</scope>
    <source>
        <strain evidence="3">ATCC 19364 / DSM 1382 / NCIMB 9332 / VKM B-1759</strain>
    </source>
</reference>
<dbReference type="Proteomes" id="UP000016587">
    <property type="component" value="Chromosome"/>
</dbReference>
<sequence>MLGLGKRLEALHGVAQAGSEDQQQSYKSWSKGLLIACLSGFLIVCIVIAYSALAYRIEGVTASMTDSISAIEARADAKMEAKAKEFFGKLEGQLAAMEVKQQAMQAAALQGALMEMSLKAAALKMQDHPAETKAALEQIETLLLDLRQQVAK</sequence>
<evidence type="ECO:0000313" key="3">
    <source>
        <dbReference type="Proteomes" id="UP000016587"/>
    </source>
</evidence>
<evidence type="ECO:0000256" key="1">
    <source>
        <dbReference type="SAM" id="Phobius"/>
    </source>
</evidence>
<accession>T2GEN9</accession>
<protein>
    <submittedName>
        <fullName evidence="2">Uncharacterized protein</fullName>
    </submittedName>
</protein>
<keyword evidence="1" id="KW-1133">Transmembrane helix</keyword>
<organism evidence="2 3">
    <name type="scientific">Megalodesulfovibrio gigas (strain ATCC 19364 / DSM 1382 / NCIMB 9332 / VKM B-1759)</name>
    <name type="common">Desulfovibrio gigas</name>
    <dbReference type="NCBI Taxonomy" id="1121448"/>
    <lineage>
        <taxon>Bacteria</taxon>
        <taxon>Pseudomonadati</taxon>
        <taxon>Thermodesulfobacteriota</taxon>
        <taxon>Desulfovibrionia</taxon>
        <taxon>Desulfovibrionales</taxon>
        <taxon>Desulfovibrionaceae</taxon>
        <taxon>Megalodesulfovibrio</taxon>
    </lineage>
</organism>
<dbReference type="KEGG" id="dgg:DGI_3040"/>
<keyword evidence="1" id="KW-0812">Transmembrane</keyword>
<dbReference type="STRING" id="1121448.DGI_3040"/>
<reference evidence="2 3" key="1">
    <citation type="journal article" date="2013" name="J. Bacteriol.">
        <title>Roles of HynAB and Ech, the only two hydrogenases found in the model sulfate reducer Desulfovibrio gigas.</title>
        <authorList>
            <person name="Morais-Silva F.O."/>
            <person name="Santos C.I."/>
            <person name="Rodrigues R."/>
            <person name="Pereira I.A."/>
            <person name="Rodrigues-Pousada C."/>
        </authorList>
    </citation>
    <scope>NUCLEOTIDE SEQUENCE [LARGE SCALE GENOMIC DNA]</scope>
    <source>
        <strain evidence="3">ATCC 19364 / DSM 1382 / NCIMB 9332 / VKM B-1759</strain>
    </source>
</reference>
<evidence type="ECO:0000313" key="2">
    <source>
        <dbReference type="EMBL" id="AGW14758.1"/>
    </source>
</evidence>
<dbReference type="EMBL" id="CP006585">
    <property type="protein sequence ID" value="AGW14758.1"/>
    <property type="molecule type" value="Genomic_DNA"/>
</dbReference>
<dbReference type="AlphaFoldDB" id="T2GEN9"/>
<gene>
    <name evidence="2" type="ORF">DGI_3040</name>
</gene>
<proteinExistence type="predicted"/>